<reference evidence="1 2" key="1">
    <citation type="journal article" date="2000" name="Nucleic Acids Res.">
        <title>Complete genome sequence of the alkaliphilic bacterium Bacillus halodurans and genomic sequence comparison with Bacillus subtilis.</title>
        <authorList>
            <person name="Takami H."/>
            <person name="Nakasone K."/>
            <person name="Takaki Y."/>
            <person name="Maeno G."/>
            <person name="Sasaki R."/>
            <person name="Masui N."/>
            <person name="Fuji F."/>
            <person name="Hirama C."/>
            <person name="Nakamura Y."/>
            <person name="Ogasawara N."/>
            <person name="Kuhara S."/>
            <person name="Horikoshi K."/>
        </authorList>
    </citation>
    <scope>NUCLEOTIDE SEQUENCE [LARGE SCALE GENOMIC DNA]</scope>
    <source>
        <strain evidence="2">ATCC BAA-125 / DSM 18197 / FERM 7344 / JCM 9153 / C-125</strain>
    </source>
</reference>
<evidence type="ECO:0000313" key="1">
    <source>
        <dbReference type="EMBL" id="BAB04303.1"/>
    </source>
</evidence>
<name>Q9KFA1_HALH5</name>
<dbReference type="EMBL" id="BA000004">
    <property type="protein sequence ID" value="BAB04303.1"/>
    <property type="molecule type" value="Genomic_DNA"/>
</dbReference>
<organism evidence="1 2">
    <name type="scientific">Halalkalibacterium halodurans (strain ATCC BAA-125 / DSM 18197 / FERM 7344 / JCM 9153 / C-125)</name>
    <name type="common">Bacillus halodurans</name>
    <dbReference type="NCBI Taxonomy" id="272558"/>
    <lineage>
        <taxon>Bacteria</taxon>
        <taxon>Bacillati</taxon>
        <taxon>Bacillota</taxon>
        <taxon>Bacilli</taxon>
        <taxon>Bacillales</taxon>
        <taxon>Bacillaceae</taxon>
        <taxon>Halalkalibacterium (ex Joshi et al. 2022)</taxon>
    </lineage>
</organism>
<dbReference type="KEGG" id="bha:BH0584"/>
<keyword evidence="2" id="KW-1185">Reference proteome</keyword>
<dbReference type="Proteomes" id="UP000001258">
    <property type="component" value="Chromosome"/>
</dbReference>
<sequence length="34" mass="3680">MKKRSLVFLAKGVGHSTAVFFRTANHGRSMSNSG</sequence>
<accession>Q9KFA1</accession>
<proteinExistence type="predicted"/>
<gene>
    <name evidence="1" type="ordered locus">BH0584</name>
</gene>
<dbReference type="PIR" id="H83722">
    <property type="entry name" value="H83722"/>
</dbReference>
<dbReference type="STRING" id="272558.gene:10726453"/>
<protein>
    <submittedName>
        <fullName evidence="1">BH0584 protein</fullName>
    </submittedName>
</protein>
<dbReference type="AlphaFoldDB" id="Q9KFA1"/>
<dbReference type="HOGENOM" id="CLU_217954_0_0_9"/>
<evidence type="ECO:0000313" key="2">
    <source>
        <dbReference type="Proteomes" id="UP000001258"/>
    </source>
</evidence>